<keyword evidence="1" id="KW-0175">Coiled coil</keyword>
<proteinExistence type="predicted"/>
<protein>
    <submittedName>
        <fullName evidence="2">Uncharacterized protein</fullName>
    </submittedName>
</protein>
<evidence type="ECO:0000313" key="3">
    <source>
        <dbReference type="Proteomes" id="UP001165060"/>
    </source>
</evidence>
<name>A0ABQ6MA85_9STRA</name>
<keyword evidence="3" id="KW-1185">Reference proteome</keyword>
<sequence>MTSGETSQVLATTRLLEKVQGELDFVRAESQEKAGSIAELNELLQAGNVRETSLESRLKGLQNQLMEAMRVKSAAQQNASQAVHEVEVARSDKEHACREKERALQAMSQETAEKKLIGLRLHTAKKELDEAKRTIEEQRREMLELRRSYQAALKFGHLMEQEKATAESEATEYKKKITVAETREARSRAEGALKIAELNERLLQMIKENDYLRGVLGEKEAEEAGGGAQGGWEDPD</sequence>
<evidence type="ECO:0000256" key="1">
    <source>
        <dbReference type="SAM" id="Coils"/>
    </source>
</evidence>
<comment type="caution">
    <text evidence="2">The sequence shown here is derived from an EMBL/GenBank/DDBJ whole genome shotgun (WGS) entry which is preliminary data.</text>
</comment>
<evidence type="ECO:0000313" key="2">
    <source>
        <dbReference type="EMBL" id="GMI22511.1"/>
    </source>
</evidence>
<organism evidence="2 3">
    <name type="scientific">Tetraparma gracilis</name>
    <dbReference type="NCBI Taxonomy" id="2962635"/>
    <lineage>
        <taxon>Eukaryota</taxon>
        <taxon>Sar</taxon>
        <taxon>Stramenopiles</taxon>
        <taxon>Ochrophyta</taxon>
        <taxon>Bolidophyceae</taxon>
        <taxon>Parmales</taxon>
        <taxon>Triparmaceae</taxon>
        <taxon>Tetraparma</taxon>
    </lineage>
</organism>
<feature type="coiled-coil region" evidence="1">
    <location>
        <begin position="51"/>
        <end position="183"/>
    </location>
</feature>
<gene>
    <name evidence="2" type="ORF">TeGR_g14764</name>
</gene>
<accession>A0ABQ6MA85</accession>
<dbReference type="Proteomes" id="UP001165060">
    <property type="component" value="Unassembled WGS sequence"/>
</dbReference>
<reference evidence="2 3" key="1">
    <citation type="journal article" date="2023" name="Commun. Biol.">
        <title>Genome analysis of Parmales, the sister group of diatoms, reveals the evolutionary specialization of diatoms from phago-mixotrophs to photoautotrophs.</title>
        <authorList>
            <person name="Ban H."/>
            <person name="Sato S."/>
            <person name="Yoshikawa S."/>
            <person name="Yamada K."/>
            <person name="Nakamura Y."/>
            <person name="Ichinomiya M."/>
            <person name="Sato N."/>
            <person name="Blanc-Mathieu R."/>
            <person name="Endo H."/>
            <person name="Kuwata A."/>
            <person name="Ogata H."/>
        </authorList>
    </citation>
    <scope>NUCLEOTIDE SEQUENCE [LARGE SCALE GENOMIC DNA]</scope>
</reference>
<dbReference type="EMBL" id="BRYB01002605">
    <property type="protein sequence ID" value="GMI22511.1"/>
    <property type="molecule type" value="Genomic_DNA"/>
</dbReference>